<dbReference type="GO" id="GO:0005886">
    <property type="term" value="C:plasma membrane"/>
    <property type="evidence" value="ECO:0007669"/>
    <property type="project" value="UniProtKB-SubCell"/>
</dbReference>
<name>A0A167GHH4_9GAMM</name>
<feature type="transmembrane region" description="Helical" evidence="8">
    <location>
        <begin position="400"/>
        <end position="422"/>
    </location>
</feature>
<feature type="transmembrane region" description="Helical" evidence="8">
    <location>
        <begin position="346"/>
        <end position="365"/>
    </location>
</feature>
<feature type="transmembrane region" description="Helical" evidence="8">
    <location>
        <begin position="442"/>
        <end position="463"/>
    </location>
</feature>
<feature type="transmembrane region" description="Helical" evidence="8">
    <location>
        <begin position="312"/>
        <end position="334"/>
    </location>
</feature>
<evidence type="ECO:0000313" key="10">
    <source>
        <dbReference type="EMBL" id="ANB16563.1"/>
    </source>
</evidence>
<evidence type="ECO:0000256" key="5">
    <source>
        <dbReference type="ARBA" id="ARBA00022692"/>
    </source>
</evidence>
<dbReference type="Pfam" id="PF13231">
    <property type="entry name" value="PMT_2"/>
    <property type="match status" value="1"/>
</dbReference>
<feature type="transmembrane region" description="Helical" evidence="8">
    <location>
        <begin position="371"/>
        <end position="388"/>
    </location>
</feature>
<dbReference type="GO" id="GO:0010041">
    <property type="term" value="P:response to iron(III) ion"/>
    <property type="evidence" value="ECO:0007669"/>
    <property type="project" value="TreeGrafter"/>
</dbReference>
<organism evidence="10 11">
    <name type="scientific">Dokdonella koreensis DS-123</name>
    <dbReference type="NCBI Taxonomy" id="1300342"/>
    <lineage>
        <taxon>Bacteria</taxon>
        <taxon>Pseudomonadati</taxon>
        <taxon>Pseudomonadota</taxon>
        <taxon>Gammaproteobacteria</taxon>
        <taxon>Lysobacterales</taxon>
        <taxon>Rhodanobacteraceae</taxon>
        <taxon>Dokdonella</taxon>
    </lineage>
</organism>
<feature type="transmembrane region" description="Helical" evidence="8">
    <location>
        <begin position="470"/>
        <end position="489"/>
    </location>
</feature>
<protein>
    <submittedName>
        <fullName evidence="10">PMT family glycosyltransferase, 4-amino-4-deoxy-L-arabinose transferase</fullName>
    </submittedName>
</protein>
<feature type="domain" description="Glycosyltransferase RgtA/B/C/D-like" evidence="9">
    <location>
        <begin position="107"/>
        <end position="266"/>
    </location>
</feature>
<evidence type="ECO:0000256" key="2">
    <source>
        <dbReference type="ARBA" id="ARBA00022475"/>
    </source>
</evidence>
<feature type="transmembrane region" description="Helical" evidence="8">
    <location>
        <begin position="128"/>
        <end position="146"/>
    </location>
</feature>
<gene>
    <name evidence="10" type="ORF">I596_526</name>
</gene>
<reference evidence="10 11" key="1">
    <citation type="submission" date="2016-04" db="EMBL/GenBank/DDBJ databases">
        <title>Complete genome sequence of Dokdonella koreensis DS-123T.</title>
        <authorList>
            <person name="Kim J.F."/>
            <person name="Lee H."/>
            <person name="Kwak M.-J."/>
        </authorList>
    </citation>
    <scope>NUCLEOTIDE SEQUENCE [LARGE SCALE GENOMIC DNA]</scope>
    <source>
        <strain evidence="10 11">DS-123</strain>
    </source>
</reference>
<dbReference type="PANTHER" id="PTHR33908">
    <property type="entry name" value="MANNOSYLTRANSFERASE YKCB-RELATED"/>
    <property type="match status" value="1"/>
</dbReference>
<evidence type="ECO:0000313" key="11">
    <source>
        <dbReference type="Proteomes" id="UP000076830"/>
    </source>
</evidence>
<keyword evidence="7 8" id="KW-0472">Membrane</keyword>
<evidence type="ECO:0000256" key="6">
    <source>
        <dbReference type="ARBA" id="ARBA00022989"/>
    </source>
</evidence>
<evidence type="ECO:0000256" key="8">
    <source>
        <dbReference type="SAM" id="Phobius"/>
    </source>
</evidence>
<dbReference type="GO" id="GO:0016763">
    <property type="term" value="F:pentosyltransferase activity"/>
    <property type="evidence" value="ECO:0007669"/>
    <property type="project" value="TreeGrafter"/>
</dbReference>
<feature type="transmembrane region" description="Helical" evidence="8">
    <location>
        <begin position="54"/>
        <end position="71"/>
    </location>
</feature>
<evidence type="ECO:0000256" key="7">
    <source>
        <dbReference type="ARBA" id="ARBA00023136"/>
    </source>
</evidence>
<keyword evidence="3" id="KW-0328">Glycosyltransferase</keyword>
<comment type="subcellular location">
    <subcellularLocation>
        <location evidence="1">Cell membrane</location>
        <topology evidence="1">Multi-pass membrane protein</topology>
    </subcellularLocation>
</comment>
<keyword evidence="4 10" id="KW-0808">Transferase</keyword>
<proteinExistence type="predicted"/>
<keyword evidence="11" id="KW-1185">Reference proteome</keyword>
<sequence>MQVPEGFASVCVDDTFWEPFGLGTIAASAVRRRLPIDPMSAPPFPSDPRSRRDLLLFFLAAFVVLAAGMGLRDPWPADEPRFTLVAEQMVESGQWLITHRGSELYSDKPPLFMALQAAAFTVTGHWRIAFLLPSLLAALGTLFLVYDAGRRLWGARVGLYAAGALLVTFQFVYQAKRAQIDPTVTFFITLANYGLLRHFLLGPDWRAYWLGCFAAGLGVITKGVGILALLMFVPFLFARWRGWNGLSPIRGGGLHWLGGAVAFLLAVGLWIVPMLLAVHASDSPEHRAYMNDILFRQTAGRYTDSWDHHKPAWYYLGVIAASWLPLALALPGLVPKWRERLRARDARFLLPLAWIVLIVLFFTLPKGKRDVYIMPALPMFALVAGPFLEDLIRRPWLRWLAFALSLLLAGLFLGGGFAALGGGWARANALVVQRGLADGGVALWHLMIAIGAAALAAAVVFRVRRAVTGLVALLGVIWLLWGLWAYPVLNASTSASDVMRRTEQLVGDGELGLVAWKEQNLLLLDKPATDFGFLKPWHTQLGASIRWLEAAPDRRWVFVLGRAMGPCVDRARAIHVGNANRREWWLFRADAVTPACRGGQVPVIGEETEDSPNEE</sequence>
<feature type="transmembrane region" description="Helical" evidence="8">
    <location>
        <begin position="207"/>
        <end position="233"/>
    </location>
</feature>
<dbReference type="PANTHER" id="PTHR33908:SF3">
    <property type="entry name" value="UNDECAPRENYL PHOSPHATE-ALPHA-4-AMINO-4-DEOXY-L-ARABINOSE ARABINOSYL TRANSFERASE"/>
    <property type="match status" value="1"/>
</dbReference>
<evidence type="ECO:0000256" key="3">
    <source>
        <dbReference type="ARBA" id="ARBA00022676"/>
    </source>
</evidence>
<evidence type="ECO:0000256" key="4">
    <source>
        <dbReference type="ARBA" id="ARBA00022679"/>
    </source>
</evidence>
<dbReference type="GO" id="GO:0009103">
    <property type="term" value="P:lipopolysaccharide biosynthetic process"/>
    <property type="evidence" value="ECO:0007669"/>
    <property type="project" value="TreeGrafter"/>
</dbReference>
<accession>A0A167GHH4</accession>
<keyword evidence="6 8" id="KW-1133">Transmembrane helix</keyword>
<dbReference type="PATRIC" id="fig|1300342.3.peg.515"/>
<keyword evidence="5 8" id="KW-0812">Transmembrane</keyword>
<dbReference type="AlphaFoldDB" id="A0A167GHH4"/>
<dbReference type="InterPro" id="IPR038731">
    <property type="entry name" value="RgtA/B/C-like"/>
</dbReference>
<dbReference type="STRING" id="1300342.I596_526"/>
<feature type="transmembrane region" description="Helical" evidence="8">
    <location>
        <begin position="152"/>
        <end position="172"/>
    </location>
</feature>
<keyword evidence="2" id="KW-1003">Cell membrane</keyword>
<dbReference type="KEGG" id="dko:I596_526"/>
<feature type="transmembrane region" description="Helical" evidence="8">
    <location>
        <begin position="254"/>
        <end position="276"/>
    </location>
</feature>
<evidence type="ECO:0000259" key="9">
    <source>
        <dbReference type="Pfam" id="PF13231"/>
    </source>
</evidence>
<dbReference type="InterPro" id="IPR050297">
    <property type="entry name" value="LipidA_mod_glycosyltrf_83"/>
</dbReference>
<evidence type="ECO:0000256" key="1">
    <source>
        <dbReference type="ARBA" id="ARBA00004651"/>
    </source>
</evidence>
<dbReference type="EMBL" id="CP015249">
    <property type="protein sequence ID" value="ANB16563.1"/>
    <property type="molecule type" value="Genomic_DNA"/>
</dbReference>
<dbReference type="Proteomes" id="UP000076830">
    <property type="component" value="Chromosome"/>
</dbReference>